<dbReference type="InterPro" id="IPR005829">
    <property type="entry name" value="Sugar_transporter_CS"/>
</dbReference>
<dbReference type="PROSITE" id="PS00216">
    <property type="entry name" value="SUGAR_TRANSPORT_1"/>
    <property type="match status" value="1"/>
</dbReference>
<name>A0A0K0ENW0_STRER</name>
<feature type="transmembrane region" description="Helical" evidence="5">
    <location>
        <begin position="225"/>
        <end position="244"/>
    </location>
</feature>
<keyword evidence="7" id="KW-1185">Reference proteome</keyword>
<evidence type="ECO:0000256" key="2">
    <source>
        <dbReference type="ARBA" id="ARBA00022692"/>
    </source>
</evidence>
<feature type="transmembrane region" description="Helical" evidence="5">
    <location>
        <begin position="199"/>
        <end position="219"/>
    </location>
</feature>
<dbReference type="STRING" id="6248.A0A0K0ENW0"/>
<evidence type="ECO:0000313" key="8">
    <source>
        <dbReference type="WBParaSite" id="SSTP_0001114800.1"/>
    </source>
</evidence>
<dbReference type="WBParaSite" id="TCONS_00007841.p1">
    <property type="protein sequence ID" value="TCONS_00007841.p1"/>
    <property type="gene ID" value="XLOC_005853"/>
</dbReference>
<evidence type="ECO:0000313" key="7">
    <source>
        <dbReference type="Proteomes" id="UP000035681"/>
    </source>
</evidence>
<organism evidence="8">
    <name type="scientific">Strongyloides stercoralis</name>
    <name type="common">Threadworm</name>
    <dbReference type="NCBI Taxonomy" id="6248"/>
    <lineage>
        <taxon>Eukaryota</taxon>
        <taxon>Metazoa</taxon>
        <taxon>Ecdysozoa</taxon>
        <taxon>Nematoda</taxon>
        <taxon>Chromadorea</taxon>
        <taxon>Rhabditida</taxon>
        <taxon>Tylenchina</taxon>
        <taxon>Panagrolaimomorpha</taxon>
        <taxon>Strongyloidoidea</taxon>
        <taxon>Strongyloididae</taxon>
        <taxon>Strongyloides</taxon>
    </lineage>
</organism>
<keyword evidence="4 5" id="KW-0472">Membrane</keyword>
<proteinExistence type="predicted"/>
<feature type="transmembrane region" description="Helical" evidence="5">
    <location>
        <begin position="110"/>
        <end position="130"/>
    </location>
</feature>
<evidence type="ECO:0000256" key="1">
    <source>
        <dbReference type="ARBA" id="ARBA00004141"/>
    </source>
</evidence>
<dbReference type="InterPro" id="IPR036259">
    <property type="entry name" value="MFS_trans_sf"/>
</dbReference>
<dbReference type="Proteomes" id="UP000035681">
    <property type="component" value="Unplaced"/>
</dbReference>
<dbReference type="Gene3D" id="1.20.1250.20">
    <property type="entry name" value="MFS general substrate transporter like domains"/>
    <property type="match status" value="1"/>
</dbReference>
<dbReference type="GO" id="GO:0016020">
    <property type="term" value="C:membrane"/>
    <property type="evidence" value="ECO:0007669"/>
    <property type="project" value="UniProtKB-SubCell"/>
</dbReference>
<feature type="domain" description="Major facilitator superfamily (MFS) profile" evidence="6">
    <location>
        <begin position="25"/>
        <end position="492"/>
    </location>
</feature>
<dbReference type="Pfam" id="PF00083">
    <property type="entry name" value="Sugar_tr"/>
    <property type="match status" value="1"/>
</dbReference>
<dbReference type="PANTHER" id="PTHR24064">
    <property type="entry name" value="SOLUTE CARRIER FAMILY 22 MEMBER"/>
    <property type="match status" value="1"/>
</dbReference>
<feature type="transmembrane region" description="Helical" evidence="5">
    <location>
        <begin position="413"/>
        <end position="437"/>
    </location>
</feature>
<dbReference type="InterPro" id="IPR020846">
    <property type="entry name" value="MFS_dom"/>
</dbReference>
<feature type="transmembrane region" description="Helical" evidence="5">
    <location>
        <begin position="21"/>
        <end position="41"/>
    </location>
</feature>
<evidence type="ECO:0000256" key="3">
    <source>
        <dbReference type="ARBA" id="ARBA00022989"/>
    </source>
</evidence>
<reference evidence="8" key="1">
    <citation type="submission" date="2015-08" db="UniProtKB">
        <authorList>
            <consortium name="WormBaseParasite"/>
        </authorList>
    </citation>
    <scope>IDENTIFICATION</scope>
</reference>
<keyword evidence="3 5" id="KW-1133">Transmembrane helix</keyword>
<evidence type="ECO:0000256" key="5">
    <source>
        <dbReference type="SAM" id="Phobius"/>
    </source>
</evidence>
<feature type="transmembrane region" description="Helical" evidence="5">
    <location>
        <begin position="380"/>
        <end position="401"/>
    </location>
</feature>
<dbReference type="InterPro" id="IPR005828">
    <property type="entry name" value="MFS_sugar_transport-like"/>
</dbReference>
<feature type="transmembrane region" description="Helical" evidence="5">
    <location>
        <begin position="142"/>
        <end position="161"/>
    </location>
</feature>
<sequence>MGNEELQIERKKKTIEELLTFGKYTIILCFLLQFMILNQLGNLFFMSFSGLPPKIIGCGDNNFDGLNDIEVCDKYEKIKKNINGSTCDPQLEYDFKSINVEFQYLCNDRIIMKNCISLEIIGVISGSLLGGLLSDKIGRRRIILFAITGSCIFGGLVSLTYGLIDFVIFRCGIGFFNGASLAVLPVYIIEMINKKDRLWIMNVITWAPTAVIFSILAYIAKDWRILAQMSSGLAIPGILLVWFVEESPRWLIQKKKIEKARQSLKNICKINYGKKINIDEVVDEVITSELIKQKESIIKNKKNYSFKHLYCTWKFTGYSITLILIFFTGSFSKYGIVYNMENVSGSPYMNVILIGLLRYFMNLSVAFCDVNFKNLGRRHIMITFILGITISAIIIGIFNILEKTSEYGLFIRILQISIVGFTSQFYVIGALCSAELFPTPIRNMANGQLQFFSRIGTVLSPYLFYLPYPYILLCLLTLLTATVFYFIIPETKGIPLPENMPPLKGDKKCNEELKKMIEVR</sequence>
<dbReference type="WBParaSite" id="SSTP_0001114800.1">
    <property type="protein sequence ID" value="SSTP_0001114800.1"/>
    <property type="gene ID" value="SSTP_0001114800"/>
</dbReference>
<accession>A0A0K0ENW0</accession>
<dbReference type="GO" id="GO:0022857">
    <property type="term" value="F:transmembrane transporter activity"/>
    <property type="evidence" value="ECO:0007669"/>
    <property type="project" value="InterPro"/>
</dbReference>
<keyword evidence="2 5" id="KW-0812">Transmembrane</keyword>
<evidence type="ECO:0000313" key="9">
    <source>
        <dbReference type="WBParaSite" id="TCONS_00007841.p1"/>
    </source>
</evidence>
<dbReference type="SUPFAM" id="SSF103473">
    <property type="entry name" value="MFS general substrate transporter"/>
    <property type="match status" value="1"/>
</dbReference>
<dbReference type="PROSITE" id="PS50850">
    <property type="entry name" value="MFS"/>
    <property type="match status" value="1"/>
</dbReference>
<evidence type="ECO:0000256" key="4">
    <source>
        <dbReference type="ARBA" id="ARBA00023136"/>
    </source>
</evidence>
<evidence type="ECO:0000259" key="6">
    <source>
        <dbReference type="PROSITE" id="PS50850"/>
    </source>
</evidence>
<protein>
    <submittedName>
        <fullName evidence="8 9">MFS domain-containing protein</fullName>
    </submittedName>
</protein>
<feature type="transmembrane region" description="Helical" evidence="5">
    <location>
        <begin position="315"/>
        <end position="336"/>
    </location>
</feature>
<feature type="transmembrane region" description="Helical" evidence="5">
    <location>
        <begin position="470"/>
        <end position="488"/>
    </location>
</feature>
<dbReference type="AlphaFoldDB" id="A0A0K0ENW0"/>
<comment type="subcellular location">
    <subcellularLocation>
        <location evidence="1">Membrane</location>
        <topology evidence="1">Multi-pass membrane protein</topology>
    </subcellularLocation>
</comment>
<feature type="transmembrane region" description="Helical" evidence="5">
    <location>
        <begin position="167"/>
        <end position="187"/>
    </location>
</feature>